<dbReference type="Gene3D" id="1.20.120.1770">
    <property type="match status" value="1"/>
</dbReference>
<dbReference type="Proteomes" id="UP001255856">
    <property type="component" value="Unassembled WGS sequence"/>
</dbReference>
<accession>A0AAD9IM18</accession>
<keyword evidence="10" id="KW-1185">Reference proteome</keyword>
<evidence type="ECO:0000313" key="9">
    <source>
        <dbReference type="EMBL" id="KAK2080098.1"/>
    </source>
</evidence>
<comment type="subcellular location">
    <subcellularLocation>
        <location evidence="1">Membrane</location>
    </subcellularLocation>
</comment>
<keyword evidence="4" id="KW-0249">Electron transport</keyword>
<dbReference type="GO" id="GO:0016020">
    <property type="term" value="C:membrane"/>
    <property type="evidence" value="ECO:0007669"/>
    <property type="project" value="UniProtKB-SubCell"/>
</dbReference>
<keyword evidence="3 7" id="KW-0812">Transmembrane</keyword>
<comment type="caution">
    <text evidence="9">The sequence shown here is derived from an EMBL/GenBank/DDBJ whole genome shotgun (WGS) entry which is preliminary data.</text>
</comment>
<keyword evidence="5 7" id="KW-1133">Transmembrane helix</keyword>
<dbReference type="PANTHER" id="PTHR23130">
    <property type="entry name" value="CYTOCHROME B561 AND DOMON DOMAIN-CONTAINING PROTEIN"/>
    <property type="match status" value="1"/>
</dbReference>
<dbReference type="SMART" id="SM00665">
    <property type="entry name" value="B561"/>
    <property type="match status" value="1"/>
</dbReference>
<reference evidence="9" key="1">
    <citation type="submission" date="2021-01" db="EMBL/GenBank/DDBJ databases">
        <authorList>
            <person name="Eckstrom K.M.E."/>
        </authorList>
    </citation>
    <scope>NUCLEOTIDE SEQUENCE</scope>
    <source>
        <strain evidence="9">UVCC 0001</strain>
    </source>
</reference>
<name>A0AAD9IM18_PROWI</name>
<proteinExistence type="predicted"/>
<organism evidence="9 10">
    <name type="scientific">Prototheca wickerhamii</name>
    <dbReference type="NCBI Taxonomy" id="3111"/>
    <lineage>
        <taxon>Eukaryota</taxon>
        <taxon>Viridiplantae</taxon>
        <taxon>Chlorophyta</taxon>
        <taxon>core chlorophytes</taxon>
        <taxon>Trebouxiophyceae</taxon>
        <taxon>Chlorellales</taxon>
        <taxon>Chlorellaceae</taxon>
        <taxon>Prototheca</taxon>
    </lineage>
</organism>
<evidence type="ECO:0000256" key="5">
    <source>
        <dbReference type="ARBA" id="ARBA00022989"/>
    </source>
</evidence>
<dbReference type="CDD" id="cd08760">
    <property type="entry name" value="Cyt_b561_FRRS1_like"/>
    <property type="match status" value="1"/>
</dbReference>
<evidence type="ECO:0000256" key="3">
    <source>
        <dbReference type="ARBA" id="ARBA00022692"/>
    </source>
</evidence>
<dbReference type="AlphaFoldDB" id="A0AAD9IM18"/>
<protein>
    <recommendedName>
        <fullName evidence="8">Cytochrome b561 domain-containing protein</fullName>
    </recommendedName>
</protein>
<feature type="domain" description="Cytochrome b561" evidence="8">
    <location>
        <begin position="38"/>
        <end position="198"/>
    </location>
</feature>
<dbReference type="PROSITE" id="PS50939">
    <property type="entry name" value="CYTOCHROME_B561"/>
    <property type="match status" value="1"/>
</dbReference>
<dbReference type="InterPro" id="IPR006593">
    <property type="entry name" value="Cyt_b561/ferric_Rdtase_TM"/>
</dbReference>
<keyword evidence="6 7" id="KW-0472">Membrane</keyword>
<keyword evidence="2" id="KW-0813">Transport</keyword>
<evidence type="ECO:0000256" key="7">
    <source>
        <dbReference type="SAM" id="Phobius"/>
    </source>
</evidence>
<dbReference type="EMBL" id="JASFZW010000002">
    <property type="protein sequence ID" value="KAK2080098.1"/>
    <property type="molecule type" value="Genomic_DNA"/>
</dbReference>
<feature type="transmembrane region" description="Helical" evidence="7">
    <location>
        <begin position="112"/>
        <end position="130"/>
    </location>
</feature>
<sequence length="198" mass="21256">MAATFTVSMPAPSASRRRRLLADQTQNIILAAGPASSDGSIREHYSYGSTAVPLAQSNGGNVTVSSENQLSGSKAQAHAALLTIGWGLLIPGGIMIARYGRRWDPLWFRVHMYSNVLGLLMGFGGLGLGFDLVGGWEAPSHKVAVHRDLGMAVVVLGFVQAVAGFLRLGKDHPKRKYWSFGHQWLGRSAVILAIANIY</sequence>
<dbReference type="PANTHER" id="PTHR23130:SF171">
    <property type="entry name" value="OS01G0895300 PROTEIN"/>
    <property type="match status" value="1"/>
</dbReference>
<feature type="transmembrane region" description="Helical" evidence="7">
    <location>
        <begin position="79"/>
        <end position="100"/>
    </location>
</feature>
<dbReference type="Pfam" id="PF03188">
    <property type="entry name" value="Cytochrom_B561"/>
    <property type="match status" value="1"/>
</dbReference>
<evidence type="ECO:0000256" key="2">
    <source>
        <dbReference type="ARBA" id="ARBA00022448"/>
    </source>
</evidence>
<evidence type="ECO:0000259" key="8">
    <source>
        <dbReference type="PROSITE" id="PS50939"/>
    </source>
</evidence>
<evidence type="ECO:0000256" key="4">
    <source>
        <dbReference type="ARBA" id="ARBA00022982"/>
    </source>
</evidence>
<evidence type="ECO:0000256" key="6">
    <source>
        <dbReference type="ARBA" id="ARBA00023136"/>
    </source>
</evidence>
<feature type="transmembrane region" description="Helical" evidence="7">
    <location>
        <begin position="150"/>
        <end position="169"/>
    </location>
</feature>
<gene>
    <name evidence="9" type="ORF">QBZ16_002494</name>
</gene>
<evidence type="ECO:0000313" key="10">
    <source>
        <dbReference type="Proteomes" id="UP001255856"/>
    </source>
</evidence>
<evidence type="ECO:0000256" key="1">
    <source>
        <dbReference type="ARBA" id="ARBA00004370"/>
    </source>
</evidence>